<evidence type="ECO:0000313" key="3">
    <source>
        <dbReference type="EMBL" id="CAJ0568312.1"/>
    </source>
</evidence>
<evidence type="ECO:0000313" key="4">
    <source>
        <dbReference type="Proteomes" id="UP001177023"/>
    </source>
</evidence>
<feature type="transmembrane region" description="Helical" evidence="2">
    <location>
        <begin position="141"/>
        <end position="163"/>
    </location>
</feature>
<keyword evidence="2" id="KW-0812">Transmembrane</keyword>
<feature type="region of interest" description="Disordered" evidence="1">
    <location>
        <begin position="1"/>
        <end position="20"/>
    </location>
</feature>
<accession>A0AA36CFY4</accession>
<reference evidence="3" key="1">
    <citation type="submission" date="2023-06" db="EMBL/GenBank/DDBJ databases">
        <authorList>
            <person name="Delattre M."/>
        </authorList>
    </citation>
    <scope>NUCLEOTIDE SEQUENCE</scope>
    <source>
        <strain evidence="3">AF72</strain>
    </source>
</reference>
<organism evidence="3 4">
    <name type="scientific">Mesorhabditis spiculigera</name>
    <dbReference type="NCBI Taxonomy" id="96644"/>
    <lineage>
        <taxon>Eukaryota</taxon>
        <taxon>Metazoa</taxon>
        <taxon>Ecdysozoa</taxon>
        <taxon>Nematoda</taxon>
        <taxon>Chromadorea</taxon>
        <taxon>Rhabditida</taxon>
        <taxon>Rhabditina</taxon>
        <taxon>Rhabditomorpha</taxon>
        <taxon>Rhabditoidea</taxon>
        <taxon>Rhabditidae</taxon>
        <taxon>Mesorhabditinae</taxon>
        <taxon>Mesorhabditis</taxon>
    </lineage>
</organism>
<evidence type="ECO:0000256" key="1">
    <source>
        <dbReference type="SAM" id="MobiDB-lite"/>
    </source>
</evidence>
<keyword evidence="2" id="KW-1133">Transmembrane helix</keyword>
<keyword evidence="2" id="KW-0472">Membrane</keyword>
<gene>
    <name evidence="3" type="ORF">MSPICULIGERA_LOCUS6836</name>
</gene>
<feature type="non-terminal residue" evidence="3">
    <location>
        <position position="191"/>
    </location>
</feature>
<dbReference type="AlphaFoldDB" id="A0AA36CFY4"/>
<keyword evidence="4" id="KW-1185">Reference proteome</keyword>
<sequence length="191" mass="22107">MAMADDDVDQAPYPPESIRRDDNRRIGAARCCFGRFSSKIGAFVLTSFWAHQIALAMIYTFHNHDWQSPSNLPLTPIRLFQLLTVAICYIGLWRHKCYYLVPFIVFQLTLGSYADLTTWMLLVKAHSQKDTVPPVYFSTPLIYLVLPILIYAAFCVFFTYVMYKCYAFFKAKHSTSTRPPETQDLTELETF</sequence>
<dbReference type="Proteomes" id="UP001177023">
    <property type="component" value="Unassembled WGS sequence"/>
</dbReference>
<proteinExistence type="predicted"/>
<feature type="transmembrane region" description="Helical" evidence="2">
    <location>
        <begin position="40"/>
        <end position="61"/>
    </location>
</feature>
<name>A0AA36CFY4_9BILA</name>
<protein>
    <submittedName>
        <fullName evidence="3">Uncharacterized protein</fullName>
    </submittedName>
</protein>
<dbReference type="EMBL" id="CATQJA010001718">
    <property type="protein sequence ID" value="CAJ0568312.1"/>
    <property type="molecule type" value="Genomic_DNA"/>
</dbReference>
<feature type="transmembrane region" description="Helical" evidence="2">
    <location>
        <begin position="99"/>
        <end position="121"/>
    </location>
</feature>
<evidence type="ECO:0000256" key="2">
    <source>
        <dbReference type="SAM" id="Phobius"/>
    </source>
</evidence>
<comment type="caution">
    <text evidence="3">The sequence shown here is derived from an EMBL/GenBank/DDBJ whole genome shotgun (WGS) entry which is preliminary data.</text>
</comment>
<feature type="transmembrane region" description="Helical" evidence="2">
    <location>
        <begin position="73"/>
        <end position="92"/>
    </location>
</feature>